<evidence type="ECO:0000259" key="3">
    <source>
        <dbReference type="Pfam" id="PF00234"/>
    </source>
</evidence>
<comment type="similarity">
    <text evidence="1">Belongs to the plant LTP family.</text>
</comment>
<protein>
    <recommendedName>
        <fullName evidence="3">Bifunctional inhibitor/plant lipid transfer protein/seed storage helical domain-containing protein</fullName>
    </recommendedName>
</protein>
<evidence type="ECO:0000313" key="7">
    <source>
        <dbReference type="Proteomes" id="UP001396334"/>
    </source>
</evidence>
<dbReference type="SUPFAM" id="SSF47699">
    <property type="entry name" value="Bifunctional inhibitor/lipid-transfer protein/seed storage 2S albumin"/>
    <property type="match status" value="1"/>
</dbReference>
<dbReference type="Proteomes" id="UP001396334">
    <property type="component" value="Unassembled WGS sequence"/>
</dbReference>
<dbReference type="InterPro" id="IPR036312">
    <property type="entry name" value="Bifun_inhib/LTP/seed_sf"/>
</dbReference>
<dbReference type="Gene3D" id="1.10.110.10">
    <property type="entry name" value="Plant lipid-transfer and hydrophobic proteins"/>
    <property type="match status" value="1"/>
</dbReference>
<dbReference type="PROSITE" id="PS51257">
    <property type="entry name" value="PROKAR_LIPOPROTEIN"/>
    <property type="match status" value="1"/>
</dbReference>
<proteinExistence type="inferred from homology"/>
<keyword evidence="2" id="KW-0732">Signal</keyword>
<gene>
    <name evidence="4" type="ORF">V6N11_069109</name>
    <name evidence="5" type="ORF">V6N11_069115</name>
    <name evidence="6" type="ORF">V6N11_069120</name>
</gene>
<evidence type="ECO:0000313" key="5">
    <source>
        <dbReference type="EMBL" id="KAK8482088.1"/>
    </source>
</evidence>
<comment type="caution">
    <text evidence="6">The sequence shown here is derived from an EMBL/GenBank/DDBJ whole genome shotgun (WGS) entry which is preliminary data.</text>
</comment>
<evidence type="ECO:0000313" key="6">
    <source>
        <dbReference type="EMBL" id="KAK8482093.1"/>
    </source>
</evidence>
<feature type="domain" description="Bifunctional inhibitor/plant lipid transfer protein/seed storage helical" evidence="3">
    <location>
        <begin position="56"/>
        <end position="134"/>
    </location>
</feature>
<feature type="chain" id="PRO_5045031539" description="Bifunctional inhibitor/plant lipid transfer protein/seed storage helical domain-containing protein" evidence="2">
    <location>
        <begin position="27"/>
        <end position="134"/>
    </location>
</feature>
<reference evidence="6 7" key="1">
    <citation type="journal article" date="2024" name="G3 (Bethesda)">
        <title>Genome assembly of Hibiscus sabdariffa L. provides insights into metabolisms of medicinal natural products.</title>
        <authorList>
            <person name="Kim T."/>
        </authorList>
    </citation>
    <scope>NUCLEOTIDE SEQUENCE [LARGE SCALE GENOMIC DNA]</scope>
    <source>
        <strain evidence="6">TK-2024</strain>
        <tissue evidence="6">Old leaves</tissue>
    </source>
</reference>
<evidence type="ECO:0000313" key="4">
    <source>
        <dbReference type="EMBL" id="KAK8482082.1"/>
    </source>
</evidence>
<dbReference type="EMBL" id="JBBPBN010000816">
    <property type="protein sequence ID" value="KAK8482093.1"/>
    <property type="molecule type" value="Genomic_DNA"/>
</dbReference>
<feature type="signal peptide" evidence="2">
    <location>
        <begin position="1"/>
        <end position="26"/>
    </location>
</feature>
<dbReference type="InterPro" id="IPR000528">
    <property type="entry name" value="Plant_nsLTP"/>
</dbReference>
<accession>A0ABR1ZN75</accession>
<sequence>MGASLKFLAMLIFLTACVTQVSVVSANRNLIGLRGPDPDDSYIAPFLWTDVRVAISECRPFFISMDPDPEPSCCAGAKSIAELTKTKRDEKELCLCLRYILQLHGAYDPKRLPLLSEKCHIKYSFPPVTPDTKC</sequence>
<organism evidence="6 7">
    <name type="scientific">Hibiscus sabdariffa</name>
    <name type="common">roselle</name>
    <dbReference type="NCBI Taxonomy" id="183260"/>
    <lineage>
        <taxon>Eukaryota</taxon>
        <taxon>Viridiplantae</taxon>
        <taxon>Streptophyta</taxon>
        <taxon>Embryophyta</taxon>
        <taxon>Tracheophyta</taxon>
        <taxon>Spermatophyta</taxon>
        <taxon>Magnoliopsida</taxon>
        <taxon>eudicotyledons</taxon>
        <taxon>Gunneridae</taxon>
        <taxon>Pentapetalae</taxon>
        <taxon>rosids</taxon>
        <taxon>malvids</taxon>
        <taxon>Malvales</taxon>
        <taxon>Malvaceae</taxon>
        <taxon>Malvoideae</taxon>
        <taxon>Hibiscus</taxon>
    </lineage>
</organism>
<evidence type="ECO:0000256" key="2">
    <source>
        <dbReference type="SAM" id="SignalP"/>
    </source>
</evidence>
<name>A0ABR1ZN75_9ROSI</name>
<dbReference type="Pfam" id="PF00234">
    <property type="entry name" value="Tryp_alpha_amyl"/>
    <property type="match status" value="1"/>
</dbReference>
<dbReference type="InterPro" id="IPR016140">
    <property type="entry name" value="Bifunc_inhib/LTP/seed_store"/>
</dbReference>
<dbReference type="EMBL" id="JBBPBN010000816">
    <property type="protein sequence ID" value="KAK8482082.1"/>
    <property type="molecule type" value="Genomic_DNA"/>
</dbReference>
<dbReference type="PANTHER" id="PTHR33076">
    <property type="entry name" value="NON-SPECIFIC LIPID-TRANSFER PROTEIN 2-RELATED"/>
    <property type="match status" value="1"/>
</dbReference>
<evidence type="ECO:0000256" key="1">
    <source>
        <dbReference type="ARBA" id="ARBA00009748"/>
    </source>
</evidence>
<dbReference type="EMBL" id="JBBPBN010000816">
    <property type="protein sequence ID" value="KAK8482088.1"/>
    <property type="molecule type" value="Genomic_DNA"/>
</dbReference>
<keyword evidence="7" id="KW-1185">Reference proteome</keyword>